<dbReference type="RefSeq" id="WP_064282569.1">
    <property type="nucleotide sequence ID" value="NZ_LWCS01000027.1"/>
</dbReference>
<gene>
    <name evidence="2" type="ORF">A4X20_22545</name>
</gene>
<proteinExistence type="predicted"/>
<accession>A0A178LVE2</accession>
<dbReference type="EMBL" id="LWCS01000027">
    <property type="protein sequence ID" value="OAN37514.1"/>
    <property type="molecule type" value="Genomic_DNA"/>
</dbReference>
<organism evidence="2 3">
    <name type="scientific">Mycolicibacterium iranicum</name>
    <name type="common">Mycobacterium iranicum</name>
    <dbReference type="NCBI Taxonomy" id="912594"/>
    <lineage>
        <taxon>Bacteria</taxon>
        <taxon>Bacillati</taxon>
        <taxon>Actinomycetota</taxon>
        <taxon>Actinomycetes</taxon>
        <taxon>Mycobacteriales</taxon>
        <taxon>Mycobacteriaceae</taxon>
        <taxon>Mycolicibacterium</taxon>
    </lineage>
</organism>
<dbReference type="Proteomes" id="UP000078396">
    <property type="component" value="Unassembled WGS sequence"/>
</dbReference>
<dbReference type="OrthoDB" id="4641539at2"/>
<sequence>MSVVISVSWVIAAAAIALGVAAVTVFRQPLLALRVMLELLTAAGLLRLSVEATWVALAGVAMLIAVRKMVTRSLAADLTAPPWRAPRTT</sequence>
<evidence type="ECO:0000313" key="3">
    <source>
        <dbReference type="Proteomes" id="UP000078396"/>
    </source>
</evidence>
<keyword evidence="1" id="KW-1133">Transmembrane helix</keyword>
<comment type="caution">
    <text evidence="2">The sequence shown here is derived from an EMBL/GenBank/DDBJ whole genome shotgun (WGS) entry which is preliminary data.</text>
</comment>
<name>A0A178LVE2_MYCIR</name>
<keyword evidence="1" id="KW-0472">Membrane</keyword>
<evidence type="ECO:0000313" key="2">
    <source>
        <dbReference type="EMBL" id="OAN37514.1"/>
    </source>
</evidence>
<keyword evidence="1" id="KW-0812">Transmembrane</keyword>
<reference evidence="2 3" key="1">
    <citation type="submission" date="2016-04" db="EMBL/GenBank/DDBJ databases">
        <title>Draft Genome Sequences of Staphylococcus capitis Strain H36, S. capitis Strain H65, S. cohnii Strain H62, S. hominis Strain H69, Mycobacterium iranicum Strain H39, Plantibacter sp. Strain H53, Pseudomonas oryzihabitans Strain H72, and Microbacterium sp. Strain H83, isolated from residential settings.</title>
        <authorList>
            <person name="Lymperopoulou D."/>
            <person name="Adams R.I."/>
            <person name="Lindow S."/>
            <person name="Coil D.A."/>
            <person name="Jospin G."/>
            <person name="Eisen J.A."/>
        </authorList>
    </citation>
    <scope>NUCLEOTIDE SEQUENCE [LARGE SCALE GENOMIC DNA]</scope>
    <source>
        <strain evidence="2 3">H39</strain>
    </source>
</reference>
<protein>
    <submittedName>
        <fullName evidence="2">Uncharacterized protein</fullName>
    </submittedName>
</protein>
<evidence type="ECO:0000256" key="1">
    <source>
        <dbReference type="SAM" id="Phobius"/>
    </source>
</evidence>
<dbReference type="AlphaFoldDB" id="A0A178LVE2"/>
<feature type="transmembrane region" description="Helical" evidence="1">
    <location>
        <begin position="45"/>
        <end position="66"/>
    </location>
</feature>